<accession>A0A9N9IXR7</accession>
<dbReference type="Proteomes" id="UP000789508">
    <property type="component" value="Unassembled WGS sequence"/>
</dbReference>
<protein>
    <submittedName>
        <fullName evidence="1">5543_t:CDS:1</fullName>
    </submittedName>
</protein>
<dbReference type="OrthoDB" id="2123049at2759"/>
<dbReference type="AlphaFoldDB" id="A0A9N9IXR7"/>
<comment type="caution">
    <text evidence="1">The sequence shown here is derived from an EMBL/GenBank/DDBJ whole genome shotgun (WGS) entry which is preliminary data.</text>
</comment>
<dbReference type="PROSITE" id="PS51257">
    <property type="entry name" value="PROKAR_LIPOPROTEIN"/>
    <property type="match status" value="1"/>
</dbReference>
<keyword evidence="2" id="KW-1185">Reference proteome</keyword>
<evidence type="ECO:0000313" key="1">
    <source>
        <dbReference type="EMBL" id="CAG8754970.1"/>
    </source>
</evidence>
<evidence type="ECO:0000313" key="2">
    <source>
        <dbReference type="Proteomes" id="UP000789508"/>
    </source>
</evidence>
<dbReference type="EMBL" id="CAJVPS010042966">
    <property type="protein sequence ID" value="CAG8754970.1"/>
    <property type="molecule type" value="Genomic_DNA"/>
</dbReference>
<sequence length="144" mass="16541">MCSGYFRGKDVFDPEVVNVRYDMPSAVQVVLGCEDGNIYIMEDYMIHNMLKIDNPITDVKRFRPHDLESTETDFLVCIGHFNEVRIFKDCELFRSIITDDLVSTIDIGDTNNDGRPELIIGMLNNTIEVYGYDDDEDGNKPSMR</sequence>
<name>A0A9N9IXR7_9GLOM</name>
<organism evidence="1 2">
    <name type="scientific">Ambispora leptoticha</name>
    <dbReference type="NCBI Taxonomy" id="144679"/>
    <lineage>
        <taxon>Eukaryota</taxon>
        <taxon>Fungi</taxon>
        <taxon>Fungi incertae sedis</taxon>
        <taxon>Mucoromycota</taxon>
        <taxon>Glomeromycotina</taxon>
        <taxon>Glomeromycetes</taxon>
        <taxon>Archaeosporales</taxon>
        <taxon>Ambisporaceae</taxon>
        <taxon>Ambispora</taxon>
    </lineage>
</organism>
<reference evidence="1" key="1">
    <citation type="submission" date="2021-06" db="EMBL/GenBank/DDBJ databases">
        <authorList>
            <person name="Kallberg Y."/>
            <person name="Tangrot J."/>
            <person name="Rosling A."/>
        </authorList>
    </citation>
    <scope>NUCLEOTIDE SEQUENCE</scope>
    <source>
        <strain evidence="1">FL130A</strain>
    </source>
</reference>
<gene>
    <name evidence="1" type="ORF">ALEPTO_LOCUS13441</name>
</gene>
<proteinExistence type="predicted"/>